<dbReference type="SMART" id="SM00202">
    <property type="entry name" value="SR"/>
    <property type="match status" value="4"/>
</dbReference>
<reference evidence="7" key="1">
    <citation type="journal article" date="2021" name="Evol. Appl.">
        <title>The genome of the Pyrenean desman and the effects of bottlenecks and inbreeding on the genomic landscape of an endangered species.</title>
        <authorList>
            <person name="Escoda L."/>
            <person name="Castresana J."/>
        </authorList>
    </citation>
    <scope>NUCLEOTIDE SEQUENCE</scope>
    <source>
        <strain evidence="7">IBE-C5619</strain>
    </source>
</reference>
<feature type="disulfide bond" evidence="4">
    <location>
        <begin position="580"/>
        <end position="644"/>
    </location>
</feature>
<feature type="disulfide bond" evidence="4">
    <location>
        <begin position="270"/>
        <end position="280"/>
    </location>
</feature>
<accession>A0A8J6DKT3</accession>
<dbReference type="AlphaFoldDB" id="A0A8J6DKT3"/>
<gene>
    <name evidence="7" type="ORF">J0S82_017391</name>
</gene>
<keyword evidence="3 4" id="KW-1015">Disulfide bond</keyword>
<comment type="caution">
    <text evidence="7">The sequence shown here is derived from an EMBL/GenBank/DDBJ whole genome shotgun (WGS) entry which is preliminary data.</text>
</comment>
<feature type="disulfide bond" evidence="4">
    <location>
        <begin position="593"/>
        <end position="654"/>
    </location>
</feature>
<dbReference type="InterPro" id="IPR001190">
    <property type="entry name" value="SRCR"/>
</dbReference>
<evidence type="ECO:0000256" key="5">
    <source>
        <dbReference type="SAM" id="MobiDB-lite"/>
    </source>
</evidence>
<feature type="disulfide bond" evidence="4">
    <location>
        <begin position="139"/>
        <end position="149"/>
    </location>
</feature>
<feature type="domain" description="SRCR" evidence="6">
    <location>
        <begin position="354"/>
        <end position="454"/>
    </location>
</feature>
<dbReference type="Proteomes" id="UP000700334">
    <property type="component" value="Unassembled WGS sequence"/>
</dbReference>
<evidence type="ECO:0000313" key="7">
    <source>
        <dbReference type="EMBL" id="KAG8509873.1"/>
    </source>
</evidence>
<dbReference type="GO" id="GO:0016020">
    <property type="term" value="C:membrane"/>
    <property type="evidence" value="ECO:0007669"/>
    <property type="project" value="InterPro"/>
</dbReference>
<feature type="disulfide bond" evidence="4">
    <location>
        <begin position="379"/>
        <end position="443"/>
    </location>
</feature>
<evidence type="ECO:0000256" key="4">
    <source>
        <dbReference type="PROSITE-ProRule" id="PRU00196"/>
    </source>
</evidence>
<dbReference type="PANTHER" id="PTHR19331:SF439">
    <property type="entry name" value="SCAVENGER RECEPTOR CYSTEINE-RICH DOMAIN-CONTAINING GROUP B PROTEIN"/>
    <property type="match status" value="1"/>
</dbReference>
<feature type="domain" description="SRCR" evidence="6">
    <location>
        <begin position="201"/>
        <end position="301"/>
    </location>
</feature>
<dbReference type="SUPFAM" id="SSF56487">
    <property type="entry name" value="SRCR-like"/>
    <property type="match status" value="4"/>
</dbReference>
<dbReference type="Pfam" id="PF00530">
    <property type="entry name" value="SRCR"/>
    <property type="match status" value="4"/>
</dbReference>
<dbReference type="EMBL" id="JAGFMF010011925">
    <property type="protein sequence ID" value="KAG8509873.1"/>
    <property type="molecule type" value="Genomic_DNA"/>
</dbReference>
<name>A0A8J6DKT3_GALPY</name>
<organism evidence="7 8">
    <name type="scientific">Galemys pyrenaicus</name>
    <name type="common">Iberian desman</name>
    <name type="synonym">Pyrenean desman</name>
    <dbReference type="NCBI Taxonomy" id="202257"/>
    <lineage>
        <taxon>Eukaryota</taxon>
        <taxon>Metazoa</taxon>
        <taxon>Chordata</taxon>
        <taxon>Craniata</taxon>
        <taxon>Vertebrata</taxon>
        <taxon>Euteleostomi</taxon>
        <taxon>Mammalia</taxon>
        <taxon>Eutheria</taxon>
        <taxon>Laurasiatheria</taxon>
        <taxon>Eulipotyphla</taxon>
        <taxon>Talpidae</taxon>
        <taxon>Galemys</taxon>
    </lineage>
</organism>
<evidence type="ECO:0000259" key="6">
    <source>
        <dbReference type="PROSITE" id="PS50287"/>
    </source>
</evidence>
<dbReference type="Gene3D" id="3.10.250.10">
    <property type="entry name" value="SRCR-like domain"/>
    <property type="match status" value="4"/>
</dbReference>
<feature type="region of interest" description="Disordered" evidence="5">
    <location>
        <begin position="1"/>
        <end position="31"/>
    </location>
</feature>
<dbReference type="OrthoDB" id="536948at2759"/>
<feature type="disulfide bond" evidence="4">
    <location>
        <begin position="95"/>
        <end position="159"/>
    </location>
</feature>
<feature type="disulfide bond" evidence="4">
    <location>
        <begin position="423"/>
        <end position="433"/>
    </location>
</feature>
<feature type="domain" description="SRCR" evidence="6">
    <location>
        <begin position="555"/>
        <end position="655"/>
    </location>
</feature>
<sequence>MGPSEGPSTGWTHKEAEMQIDPQPDEKSRGWRLGHRSIAPPSFPPALSFLLLLLPLASALQPTLLAFPELRLVGGPSRCRGRLEVLHGGSWGSVCDDDWDVVDANVVCRQLGCGLALPVPRPLAFGQGRGPILLDNVECRGQETALSECGSRGWGIHNCFHYEDVAVLCDEFLPTQPPTRKVLTTRAPPTTHQNGKGEGSVRLVGGTGPCQGRVEILHGGLWGTVCDDDWGLPDAAVVCRQLGCGSAVAATTNAFFGYGTGHILLDNVHCEGSETRLAACLSLGWGVHNCGHHEDAGAFCAVLGPPTLTALPPSATREDWAWHTGATGIGALTSRETALFTTVAWAVGKKSGRVRLVGGPSPCRGRVEVLYAGGWGTVCDDDWDFADARVACREAGCGPALGATGLGHFGYGRGPVLLDNVGCAGTEARLSDCFHLGWGQHNCGHHEDAGALCSGTRSDLRAGRRELGAAPGRGRGRPRGLAAALQRRSPTARALCGCAAWAGLGALGRDEAWGGAEGRCALRQSGRPEELGLQVQQDGSETTRVPTPRPRDGHLRLANGAHRCEGRVELFLGQQWGTVCDDAWDLRAAGVLCHQLGCGQALAAPGEAHFGPGRGPILLDNVKCRGDESALLLCSHIRWDAHNCDHSEDASVLCRPS</sequence>
<proteinExistence type="predicted"/>
<dbReference type="PANTHER" id="PTHR19331">
    <property type="entry name" value="SCAVENGER RECEPTOR DOMAIN-CONTAINING"/>
    <property type="match status" value="1"/>
</dbReference>
<keyword evidence="1" id="KW-0732">Signal</keyword>
<feature type="disulfide bond" evidence="4">
    <location>
        <begin position="226"/>
        <end position="290"/>
    </location>
</feature>
<keyword evidence="2" id="KW-0677">Repeat</keyword>
<feature type="compositionally biased region" description="Polar residues" evidence="5">
    <location>
        <begin position="534"/>
        <end position="545"/>
    </location>
</feature>
<feature type="disulfide bond" evidence="4">
    <location>
        <begin position="239"/>
        <end position="300"/>
    </location>
</feature>
<evidence type="ECO:0000256" key="3">
    <source>
        <dbReference type="ARBA" id="ARBA00023157"/>
    </source>
</evidence>
<dbReference type="PRINTS" id="PR00258">
    <property type="entry name" value="SPERACTRCPTR"/>
</dbReference>
<evidence type="ECO:0000313" key="8">
    <source>
        <dbReference type="Proteomes" id="UP000700334"/>
    </source>
</evidence>
<protein>
    <submittedName>
        <fullName evidence="7">Scavenger receptor cysteine-rich domain-containing group B protein</fullName>
    </submittedName>
</protein>
<evidence type="ECO:0000256" key="2">
    <source>
        <dbReference type="ARBA" id="ARBA00022737"/>
    </source>
</evidence>
<feature type="disulfide bond" evidence="4">
    <location>
        <begin position="392"/>
        <end position="453"/>
    </location>
</feature>
<dbReference type="InterPro" id="IPR036772">
    <property type="entry name" value="SRCR-like_dom_sf"/>
</dbReference>
<feature type="compositionally biased region" description="Polar residues" evidence="5">
    <location>
        <begin position="1"/>
        <end position="11"/>
    </location>
</feature>
<dbReference type="PROSITE" id="PS50287">
    <property type="entry name" value="SRCR_2"/>
    <property type="match status" value="4"/>
</dbReference>
<feature type="disulfide bond" evidence="4">
    <location>
        <begin position="624"/>
        <end position="634"/>
    </location>
</feature>
<evidence type="ECO:0000256" key="1">
    <source>
        <dbReference type="ARBA" id="ARBA00022729"/>
    </source>
</evidence>
<feature type="domain" description="SRCR" evidence="6">
    <location>
        <begin position="70"/>
        <end position="170"/>
    </location>
</feature>
<dbReference type="PROSITE" id="PS00420">
    <property type="entry name" value="SRCR_1"/>
    <property type="match status" value="4"/>
</dbReference>
<keyword evidence="8" id="KW-1185">Reference proteome</keyword>
<dbReference type="FunFam" id="3.10.250.10:FF:000001">
    <property type="entry name" value="Lysyl oxidase 4 isoform X1"/>
    <property type="match status" value="4"/>
</dbReference>
<keyword evidence="7" id="KW-0675">Receptor</keyword>
<feature type="disulfide bond" evidence="4">
    <location>
        <begin position="108"/>
        <end position="169"/>
    </location>
</feature>
<feature type="region of interest" description="Disordered" evidence="5">
    <location>
        <begin position="531"/>
        <end position="552"/>
    </location>
</feature>